<dbReference type="SUPFAM" id="SSF88659">
    <property type="entry name" value="Sigma3 and sigma4 domains of RNA polymerase sigma factors"/>
    <property type="match status" value="1"/>
</dbReference>
<keyword evidence="8" id="KW-1185">Reference proteome</keyword>
<evidence type="ECO:0000313" key="7">
    <source>
        <dbReference type="EMBL" id="SKB62899.1"/>
    </source>
</evidence>
<dbReference type="InterPro" id="IPR013325">
    <property type="entry name" value="RNA_pol_sigma_r2"/>
</dbReference>
<dbReference type="NCBIfam" id="TIGR02937">
    <property type="entry name" value="sigma70-ECF"/>
    <property type="match status" value="1"/>
</dbReference>
<keyword evidence="2" id="KW-0805">Transcription regulation</keyword>
<dbReference type="NCBIfam" id="TIGR02985">
    <property type="entry name" value="Sig70_bacteroi1"/>
    <property type="match status" value="1"/>
</dbReference>
<evidence type="ECO:0000256" key="3">
    <source>
        <dbReference type="ARBA" id="ARBA00023082"/>
    </source>
</evidence>
<dbReference type="Pfam" id="PF08281">
    <property type="entry name" value="Sigma70_r4_2"/>
    <property type="match status" value="1"/>
</dbReference>
<evidence type="ECO:0000259" key="6">
    <source>
        <dbReference type="Pfam" id="PF08281"/>
    </source>
</evidence>
<dbReference type="Gene3D" id="1.10.1740.10">
    <property type="match status" value="1"/>
</dbReference>
<evidence type="ECO:0000256" key="2">
    <source>
        <dbReference type="ARBA" id="ARBA00023015"/>
    </source>
</evidence>
<dbReference type="GO" id="GO:0016987">
    <property type="term" value="F:sigma factor activity"/>
    <property type="evidence" value="ECO:0007669"/>
    <property type="project" value="UniProtKB-KW"/>
</dbReference>
<evidence type="ECO:0000256" key="1">
    <source>
        <dbReference type="ARBA" id="ARBA00010641"/>
    </source>
</evidence>
<gene>
    <name evidence="7" type="ORF">SAMN05660349_02083</name>
</gene>
<dbReference type="EMBL" id="FUYQ01000014">
    <property type="protein sequence ID" value="SKB62899.1"/>
    <property type="molecule type" value="Genomic_DNA"/>
</dbReference>
<organism evidence="7 8">
    <name type="scientific">Parabacteroides chartae</name>
    <dbReference type="NCBI Taxonomy" id="1037355"/>
    <lineage>
        <taxon>Bacteria</taxon>
        <taxon>Pseudomonadati</taxon>
        <taxon>Bacteroidota</taxon>
        <taxon>Bacteroidia</taxon>
        <taxon>Bacteroidales</taxon>
        <taxon>Tannerellaceae</taxon>
        <taxon>Parabacteroides</taxon>
    </lineage>
</organism>
<protein>
    <submittedName>
        <fullName evidence="7">RNA polymerase sigma-70 factor, ECF subfamily</fullName>
    </submittedName>
</protein>
<dbReference type="Gene3D" id="1.10.10.10">
    <property type="entry name" value="Winged helix-like DNA-binding domain superfamily/Winged helix DNA-binding domain"/>
    <property type="match status" value="1"/>
</dbReference>
<dbReference type="InterPro" id="IPR014284">
    <property type="entry name" value="RNA_pol_sigma-70_dom"/>
</dbReference>
<dbReference type="InterPro" id="IPR013249">
    <property type="entry name" value="RNA_pol_sigma70_r4_t2"/>
</dbReference>
<feature type="domain" description="RNA polymerase sigma-70 region 2" evidence="5">
    <location>
        <begin position="37"/>
        <end position="94"/>
    </location>
</feature>
<dbReference type="PANTHER" id="PTHR43133:SF46">
    <property type="entry name" value="RNA POLYMERASE SIGMA-70 FACTOR ECF SUBFAMILY"/>
    <property type="match status" value="1"/>
</dbReference>
<evidence type="ECO:0000259" key="5">
    <source>
        <dbReference type="Pfam" id="PF04542"/>
    </source>
</evidence>
<dbReference type="RefSeq" id="WP_068179408.1">
    <property type="nucleotide sequence ID" value="NZ_FUYQ01000014.1"/>
</dbReference>
<sequence>MTDLANQLSIDNLFWRIVTKDDEKAFCSLFYNFFPSLCVYAGRYIDNKEECEDIVQDTFFKIWRTRKSLEITSSARNLLVTTVKNSCIDYLRKKEVEYTYMERQAKKEWLMYQDDVYSTMELEEIISRALSQLPENLRQVFEMNRFDGLTYAQIAEKQNISVKTVESYMSKSLKMMRTELKDYLPLILLFCW</sequence>
<dbReference type="InterPro" id="IPR014327">
    <property type="entry name" value="RNA_pol_sigma70_bacteroid"/>
</dbReference>
<proteinExistence type="inferred from homology"/>
<reference evidence="8" key="1">
    <citation type="submission" date="2017-02" db="EMBL/GenBank/DDBJ databases">
        <authorList>
            <person name="Varghese N."/>
            <person name="Submissions S."/>
        </authorList>
    </citation>
    <scope>NUCLEOTIDE SEQUENCE [LARGE SCALE GENOMIC DNA]</scope>
    <source>
        <strain evidence="8">DSM 24967</strain>
    </source>
</reference>
<accession>A0A1T5CTU6</accession>
<evidence type="ECO:0000313" key="8">
    <source>
        <dbReference type="Proteomes" id="UP000190852"/>
    </source>
</evidence>
<dbReference type="InterPro" id="IPR013324">
    <property type="entry name" value="RNA_pol_sigma_r3/r4-like"/>
</dbReference>
<dbReference type="PANTHER" id="PTHR43133">
    <property type="entry name" value="RNA POLYMERASE ECF-TYPE SIGMA FACTO"/>
    <property type="match status" value="1"/>
</dbReference>
<comment type="similarity">
    <text evidence="1">Belongs to the sigma-70 factor family. ECF subfamily.</text>
</comment>
<dbReference type="Proteomes" id="UP000190852">
    <property type="component" value="Unassembled WGS sequence"/>
</dbReference>
<dbReference type="CDD" id="cd06171">
    <property type="entry name" value="Sigma70_r4"/>
    <property type="match status" value="1"/>
</dbReference>
<feature type="domain" description="RNA polymerase sigma factor 70 region 4 type 2" evidence="6">
    <location>
        <begin position="124"/>
        <end position="176"/>
    </location>
</feature>
<name>A0A1T5CTU6_9BACT</name>
<dbReference type="InterPro" id="IPR039425">
    <property type="entry name" value="RNA_pol_sigma-70-like"/>
</dbReference>
<dbReference type="Pfam" id="PF04542">
    <property type="entry name" value="Sigma70_r2"/>
    <property type="match status" value="1"/>
</dbReference>
<dbReference type="AlphaFoldDB" id="A0A1T5CTU6"/>
<dbReference type="InterPro" id="IPR036388">
    <property type="entry name" value="WH-like_DNA-bd_sf"/>
</dbReference>
<dbReference type="InterPro" id="IPR007627">
    <property type="entry name" value="RNA_pol_sigma70_r2"/>
</dbReference>
<dbReference type="GO" id="GO:0003677">
    <property type="term" value="F:DNA binding"/>
    <property type="evidence" value="ECO:0007669"/>
    <property type="project" value="InterPro"/>
</dbReference>
<dbReference type="GO" id="GO:0006352">
    <property type="term" value="P:DNA-templated transcription initiation"/>
    <property type="evidence" value="ECO:0007669"/>
    <property type="project" value="InterPro"/>
</dbReference>
<evidence type="ECO:0000256" key="4">
    <source>
        <dbReference type="ARBA" id="ARBA00023163"/>
    </source>
</evidence>
<dbReference type="SUPFAM" id="SSF88946">
    <property type="entry name" value="Sigma2 domain of RNA polymerase sigma factors"/>
    <property type="match status" value="1"/>
</dbReference>
<keyword evidence="4" id="KW-0804">Transcription</keyword>
<keyword evidence="3" id="KW-0731">Sigma factor</keyword>